<evidence type="ECO:0000256" key="1">
    <source>
        <dbReference type="ARBA" id="ARBA00007583"/>
    </source>
</evidence>
<dbReference type="InterPro" id="IPR047141">
    <property type="entry name" value="Stealth"/>
</dbReference>
<evidence type="ECO:0000313" key="7">
    <source>
        <dbReference type="Proteomes" id="UP001146336"/>
    </source>
</evidence>
<feature type="domain" description="Stealth protein CR2 conserved region 2" evidence="4">
    <location>
        <begin position="44"/>
        <end position="141"/>
    </location>
</feature>
<reference evidence="6" key="1">
    <citation type="submission" date="2023-03" db="EMBL/GenBank/DDBJ databases">
        <title>Comparative genomics of Weissella fermenti BK2, and weissella type species.</title>
        <authorList>
            <person name="Lee J.K."/>
            <person name="Baek J.H."/>
            <person name="Kim J.M."/>
            <person name="Choi D.G."/>
            <person name="Jeon C.O."/>
        </authorList>
    </citation>
    <scope>NUCLEOTIDE SEQUENCE</scope>
    <source>
        <strain evidence="6">BK2</strain>
    </source>
</reference>
<dbReference type="InterPro" id="IPR021520">
    <property type="entry name" value="Stealth_CR2"/>
</dbReference>
<evidence type="ECO:0000256" key="2">
    <source>
        <dbReference type="ARBA" id="ARBA00022679"/>
    </source>
</evidence>
<organism evidence="6 7">
    <name type="scientific">Weissella fermenti</name>
    <dbReference type="NCBI Taxonomy" id="2987699"/>
    <lineage>
        <taxon>Bacteria</taxon>
        <taxon>Bacillati</taxon>
        <taxon>Bacillota</taxon>
        <taxon>Bacilli</taxon>
        <taxon>Lactobacillales</taxon>
        <taxon>Lactobacillaceae</taxon>
        <taxon>Weissella</taxon>
    </lineage>
</organism>
<name>A0ABT6D5F4_9LACO</name>
<accession>A0ABT6D5F4</accession>
<evidence type="ECO:0000259" key="5">
    <source>
        <dbReference type="Pfam" id="PF17101"/>
    </source>
</evidence>
<dbReference type="Proteomes" id="UP001146336">
    <property type="component" value="Unassembled WGS sequence"/>
</dbReference>
<comment type="caution">
    <text evidence="6">The sequence shown here is derived from an EMBL/GenBank/DDBJ whole genome shotgun (WGS) entry which is preliminary data.</text>
</comment>
<dbReference type="Pfam" id="PF11380">
    <property type="entry name" value="Stealth_CR2"/>
    <property type="match status" value="1"/>
</dbReference>
<evidence type="ECO:0000259" key="4">
    <source>
        <dbReference type="Pfam" id="PF11380"/>
    </source>
</evidence>
<keyword evidence="2" id="KW-0808">Transferase</keyword>
<dbReference type="EMBL" id="JAOZFC020000001">
    <property type="protein sequence ID" value="MDF9299913.1"/>
    <property type="molecule type" value="Genomic_DNA"/>
</dbReference>
<comment type="similarity">
    <text evidence="1">Belongs to the stealth family.</text>
</comment>
<keyword evidence="7" id="KW-1185">Reference proteome</keyword>
<dbReference type="PANTHER" id="PTHR24045">
    <property type="match status" value="1"/>
</dbReference>
<feature type="domain" description="Stealth protein CR1 conserved region 1" evidence="5">
    <location>
        <begin position="5"/>
        <end position="32"/>
    </location>
</feature>
<dbReference type="PANTHER" id="PTHR24045:SF0">
    <property type="entry name" value="N-ACETYLGLUCOSAMINE-1-PHOSPHOTRANSFERASE SUBUNITS ALPHA_BETA"/>
    <property type="match status" value="1"/>
</dbReference>
<gene>
    <name evidence="6" type="ORF">OIT47_006480</name>
</gene>
<dbReference type="InterPro" id="IPR031358">
    <property type="entry name" value="Stealth_CR1"/>
</dbReference>
<evidence type="ECO:0000313" key="6">
    <source>
        <dbReference type="EMBL" id="MDF9299913.1"/>
    </source>
</evidence>
<dbReference type="RefSeq" id="WP_199403783.1">
    <property type="nucleotide sequence ID" value="NZ_JAOZFC020000001.1"/>
</dbReference>
<sequence>MNIEEKIDVVIPWVDGSDPIWNKKKNEYLSGNDESVDEMKSNNRFDDYGTLKYLFRSIEMYMPWVNNVFLVTDHQVPKWLDVARVKVVDHTEFIDGELPTFNSNVIVTSVYKISELSENFILMNDDLVLWNRNLPEDYFINELPVDVLVENSVVPFQDGFFHISQNGTALVNKIFNKREVMKNNFRKFFNLKYGFNQVRTLLSIPYGGFVGFYNPHLALAYRKSDFKNFEKIGMLELRNTWSNRFREPSDINDWAVRYYRNVKGDFVPGKLNGLYLTVGDFKKTVKVGPKVKMLVINDDGVRDEEILHNLEKILNDKFFEKSKYEL</sequence>
<keyword evidence="3" id="KW-0270">Exopolysaccharide synthesis</keyword>
<evidence type="ECO:0000256" key="3">
    <source>
        <dbReference type="ARBA" id="ARBA00023169"/>
    </source>
</evidence>
<proteinExistence type="inferred from homology"/>
<dbReference type="Pfam" id="PF17101">
    <property type="entry name" value="Stealth_CR1"/>
    <property type="match status" value="1"/>
</dbReference>
<protein>
    <submittedName>
        <fullName evidence="6">Stealth CR1 domain-containing protein</fullName>
    </submittedName>
</protein>